<dbReference type="Gene3D" id="3.30.565.10">
    <property type="entry name" value="Histidine kinase-like ATPase, C-terminal domain"/>
    <property type="match status" value="1"/>
</dbReference>
<dbReference type="InterPro" id="IPR036890">
    <property type="entry name" value="HATPase_C_sf"/>
</dbReference>
<dbReference type="SMART" id="SM00387">
    <property type="entry name" value="HATPase_c"/>
    <property type="match status" value="1"/>
</dbReference>
<dbReference type="GO" id="GO:0000156">
    <property type="term" value="F:phosphorelay response regulator activity"/>
    <property type="evidence" value="ECO:0007669"/>
    <property type="project" value="TreeGrafter"/>
</dbReference>
<dbReference type="SMART" id="SM00388">
    <property type="entry name" value="HisKA"/>
    <property type="match status" value="1"/>
</dbReference>
<feature type="transmembrane region" description="Helical" evidence="11">
    <location>
        <begin position="164"/>
        <end position="184"/>
    </location>
</feature>
<dbReference type="SUPFAM" id="SSF47384">
    <property type="entry name" value="Homodimeric domain of signal transducing histidine kinase"/>
    <property type="match status" value="1"/>
</dbReference>
<evidence type="ECO:0000256" key="7">
    <source>
        <dbReference type="ARBA" id="ARBA00022777"/>
    </source>
</evidence>
<keyword evidence="9" id="KW-0902">Two-component regulatory system</keyword>
<dbReference type="InterPro" id="IPR005467">
    <property type="entry name" value="His_kinase_dom"/>
</dbReference>
<evidence type="ECO:0000256" key="6">
    <source>
        <dbReference type="ARBA" id="ARBA00022741"/>
    </source>
</evidence>
<dbReference type="eggNOG" id="COG2205">
    <property type="taxonomic scope" value="Bacteria"/>
</dbReference>
<evidence type="ECO:0000313" key="13">
    <source>
        <dbReference type="EMBL" id="EEZ60793.1"/>
    </source>
</evidence>
<reference evidence="13" key="1">
    <citation type="submission" date="2009-10" db="EMBL/GenBank/DDBJ databases">
        <authorList>
            <person name="Weinstock G."/>
            <person name="Sodergren E."/>
            <person name="Clifton S."/>
            <person name="Fulton L."/>
            <person name="Fulton B."/>
            <person name="Courtney L."/>
            <person name="Fronick C."/>
            <person name="Harrison M."/>
            <person name="Strong C."/>
            <person name="Farmer C."/>
            <person name="Delahaunty K."/>
            <person name="Markovic C."/>
            <person name="Hall O."/>
            <person name="Minx P."/>
            <person name="Tomlinson C."/>
            <person name="Mitreva M."/>
            <person name="Nelson J."/>
            <person name="Hou S."/>
            <person name="Wollam A."/>
            <person name="Pepin K.H."/>
            <person name="Johnson M."/>
            <person name="Bhonagiri V."/>
            <person name="Nash W.E."/>
            <person name="Warren W."/>
            <person name="Chinwalla A."/>
            <person name="Mardis E.R."/>
            <person name="Wilson R.K."/>
        </authorList>
    </citation>
    <scope>NUCLEOTIDE SEQUENCE [LARGE SCALE GENOMIC DNA]</scope>
    <source>
        <strain evidence="13">ATCC 700122</strain>
    </source>
</reference>
<dbReference type="GO" id="GO:0005886">
    <property type="term" value="C:plasma membrane"/>
    <property type="evidence" value="ECO:0007669"/>
    <property type="project" value="UniProtKB-SubCell"/>
</dbReference>
<organism evidence="13 14">
    <name type="scientific">Slackia exigua (strain ATCC 700122 / DSM 15923 / CIP 105133 / JCM 11022 / KCTC 5966 / S-7)</name>
    <dbReference type="NCBI Taxonomy" id="649764"/>
    <lineage>
        <taxon>Bacteria</taxon>
        <taxon>Bacillati</taxon>
        <taxon>Actinomycetota</taxon>
        <taxon>Coriobacteriia</taxon>
        <taxon>Eggerthellales</taxon>
        <taxon>Eggerthellaceae</taxon>
        <taxon>Slackia</taxon>
    </lineage>
</organism>
<dbReference type="InterPro" id="IPR003661">
    <property type="entry name" value="HisK_dim/P_dom"/>
</dbReference>
<keyword evidence="7 13" id="KW-0418">Kinase</keyword>
<keyword evidence="11" id="KW-0472">Membrane</keyword>
<protein>
    <recommendedName>
        <fullName evidence="10">Sensor-like histidine kinase SenX3</fullName>
        <ecNumber evidence="3">2.7.13.3</ecNumber>
    </recommendedName>
</protein>
<proteinExistence type="predicted"/>
<feature type="transmembrane region" description="Helical" evidence="11">
    <location>
        <begin position="12"/>
        <end position="39"/>
    </location>
</feature>
<keyword evidence="5" id="KW-0808">Transferase</keyword>
<dbReference type="GeneID" id="85008288"/>
<dbReference type="InterPro" id="IPR050351">
    <property type="entry name" value="BphY/WalK/GraS-like"/>
</dbReference>
<dbReference type="SUPFAM" id="SSF55874">
    <property type="entry name" value="ATPase domain of HSP90 chaperone/DNA topoisomerase II/histidine kinase"/>
    <property type="match status" value="1"/>
</dbReference>
<accession>D0WIC6</accession>
<evidence type="ECO:0000259" key="12">
    <source>
        <dbReference type="PROSITE" id="PS50109"/>
    </source>
</evidence>
<dbReference type="GO" id="GO:0000155">
    <property type="term" value="F:phosphorelay sensor kinase activity"/>
    <property type="evidence" value="ECO:0007669"/>
    <property type="project" value="InterPro"/>
</dbReference>
<dbReference type="PRINTS" id="PR00344">
    <property type="entry name" value="BCTRLSENSOR"/>
</dbReference>
<feature type="domain" description="Histidine kinase" evidence="12">
    <location>
        <begin position="201"/>
        <end position="463"/>
    </location>
</feature>
<evidence type="ECO:0000313" key="14">
    <source>
        <dbReference type="Proteomes" id="UP000006001"/>
    </source>
</evidence>
<dbReference type="CDD" id="cd00075">
    <property type="entry name" value="HATPase"/>
    <property type="match status" value="1"/>
</dbReference>
<evidence type="ECO:0000256" key="4">
    <source>
        <dbReference type="ARBA" id="ARBA00022553"/>
    </source>
</evidence>
<dbReference type="EMBL" id="ACUX02000016">
    <property type="protein sequence ID" value="EEZ60793.1"/>
    <property type="molecule type" value="Genomic_DNA"/>
</dbReference>
<dbReference type="EC" id="2.7.13.3" evidence="3"/>
<dbReference type="GO" id="GO:0007234">
    <property type="term" value="P:osmosensory signaling via phosphorelay pathway"/>
    <property type="evidence" value="ECO:0007669"/>
    <property type="project" value="TreeGrafter"/>
</dbReference>
<evidence type="ECO:0000256" key="11">
    <source>
        <dbReference type="SAM" id="Phobius"/>
    </source>
</evidence>
<dbReference type="InterPro" id="IPR004358">
    <property type="entry name" value="Sig_transdc_His_kin-like_C"/>
</dbReference>
<dbReference type="STRING" id="649764.HMPREF0762_01601"/>
<dbReference type="PROSITE" id="PS50109">
    <property type="entry name" value="HIS_KIN"/>
    <property type="match status" value="1"/>
</dbReference>
<dbReference type="GO" id="GO:0005524">
    <property type="term" value="F:ATP binding"/>
    <property type="evidence" value="ECO:0007669"/>
    <property type="project" value="UniProtKB-KW"/>
</dbReference>
<keyword evidence="11" id="KW-0812">Transmembrane</keyword>
<name>D0WIC6_SLAES</name>
<evidence type="ECO:0000256" key="1">
    <source>
        <dbReference type="ARBA" id="ARBA00000085"/>
    </source>
</evidence>
<dbReference type="Pfam" id="PF02518">
    <property type="entry name" value="HATPase_c"/>
    <property type="match status" value="1"/>
</dbReference>
<dbReference type="GO" id="GO:0030295">
    <property type="term" value="F:protein kinase activator activity"/>
    <property type="evidence" value="ECO:0007669"/>
    <property type="project" value="TreeGrafter"/>
</dbReference>
<dbReference type="PANTHER" id="PTHR42878">
    <property type="entry name" value="TWO-COMPONENT HISTIDINE KINASE"/>
    <property type="match status" value="1"/>
</dbReference>
<sequence>MNLGIPVRESGRIVAFAVVATMAALVVNLIMAAAGIVMFGGSSGLNPDEPSAERVAAALDRTGGQGSTYVLADDVADALDAQDEWAMVVDATGEVVWSRNVPDALNRHYGLQDVASFSRWYLDDYPVTTWVYEDGIMVVGAPPDTIWKYPISFPVDSLGTILEFLALLTLVDFVLAVVVGGAFARRRWKRRDEARTEWVAAVSHDVRTPLSVVMAEASALADARRASVEDRRRAERIVGKAGEMSALISDLNAANRLRYAMQPVDASDVCIAAVVRGVVVDAMNDEESAWMEASSAASARNRVAGETFRESAADVPGDSRDADGMGAVEAGAHAFELAVEPDAEGAVVRGSEKLLRRMVANLVGNAVRHNPRGCSIAASVRVKPGIFGSSIGMRCVIEIRDDGVGFGADELSFLNRRPGRDMPEHGLGLVIVRRIAHAHGGRARFFNNESGGSACQVVLPAQAPSCRKRS</sequence>
<gene>
    <name evidence="13" type="ORF">HMPREF0762_01601</name>
</gene>
<evidence type="ECO:0000256" key="2">
    <source>
        <dbReference type="ARBA" id="ARBA00004236"/>
    </source>
</evidence>
<comment type="subcellular location">
    <subcellularLocation>
        <location evidence="2">Cell membrane</location>
    </subcellularLocation>
</comment>
<dbReference type="Gene3D" id="1.10.287.130">
    <property type="match status" value="1"/>
</dbReference>
<dbReference type="AlphaFoldDB" id="D0WIC6"/>
<dbReference type="CDD" id="cd00082">
    <property type="entry name" value="HisKA"/>
    <property type="match status" value="1"/>
</dbReference>
<evidence type="ECO:0000256" key="10">
    <source>
        <dbReference type="ARBA" id="ARBA00039401"/>
    </source>
</evidence>
<dbReference type="PANTHER" id="PTHR42878:SF7">
    <property type="entry name" value="SENSOR HISTIDINE KINASE GLRK"/>
    <property type="match status" value="1"/>
</dbReference>
<dbReference type="HOGENOM" id="CLU_000445_89_26_11"/>
<evidence type="ECO:0000256" key="8">
    <source>
        <dbReference type="ARBA" id="ARBA00022840"/>
    </source>
</evidence>
<comment type="catalytic activity">
    <reaction evidence="1">
        <text>ATP + protein L-histidine = ADP + protein N-phospho-L-histidine.</text>
        <dbReference type="EC" id="2.7.13.3"/>
    </reaction>
</comment>
<keyword evidence="14" id="KW-1185">Reference proteome</keyword>
<dbReference type="Proteomes" id="UP000006001">
    <property type="component" value="Unassembled WGS sequence"/>
</dbReference>
<comment type="caution">
    <text evidence="13">The sequence shown here is derived from an EMBL/GenBank/DDBJ whole genome shotgun (WGS) entry which is preliminary data.</text>
</comment>
<evidence type="ECO:0000256" key="5">
    <source>
        <dbReference type="ARBA" id="ARBA00022679"/>
    </source>
</evidence>
<dbReference type="OrthoDB" id="9757990at2"/>
<keyword evidence="6" id="KW-0547">Nucleotide-binding</keyword>
<evidence type="ECO:0000256" key="3">
    <source>
        <dbReference type="ARBA" id="ARBA00012438"/>
    </source>
</evidence>
<dbReference type="InterPro" id="IPR003594">
    <property type="entry name" value="HATPase_dom"/>
</dbReference>
<dbReference type="Pfam" id="PF00512">
    <property type="entry name" value="HisKA"/>
    <property type="match status" value="1"/>
</dbReference>
<dbReference type="InterPro" id="IPR036097">
    <property type="entry name" value="HisK_dim/P_sf"/>
</dbReference>
<keyword evidence="11" id="KW-1133">Transmembrane helix</keyword>
<dbReference type="RefSeq" id="WP_006362862.1">
    <property type="nucleotide sequence ID" value="NZ_GG700631.1"/>
</dbReference>
<evidence type="ECO:0000256" key="9">
    <source>
        <dbReference type="ARBA" id="ARBA00023012"/>
    </source>
</evidence>
<keyword evidence="8" id="KW-0067">ATP-binding</keyword>
<keyword evidence="4" id="KW-0597">Phosphoprotein</keyword>